<proteinExistence type="predicted"/>
<keyword evidence="9" id="KW-0472">Membrane</keyword>
<feature type="transmembrane region" description="Helical" evidence="9">
    <location>
        <begin position="176"/>
        <end position="194"/>
    </location>
</feature>
<evidence type="ECO:0000259" key="10">
    <source>
        <dbReference type="SMART" id="SM00387"/>
    </source>
</evidence>
<dbReference type="Pfam" id="PF02518">
    <property type="entry name" value="HATPase_c"/>
    <property type="match status" value="1"/>
</dbReference>
<feature type="transmembrane region" description="Helical" evidence="9">
    <location>
        <begin position="101"/>
        <end position="122"/>
    </location>
</feature>
<gene>
    <name evidence="11" type="ORF">JF543_11500</name>
</gene>
<dbReference type="SUPFAM" id="SSF55874">
    <property type="entry name" value="ATPase domain of HSP90 chaperone/DNA topoisomerase II/histidine kinase"/>
    <property type="match status" value="1"/>
</dbReference>
<feature type="transmembrane region" description="Helical" evidence="9">
    <location>
        <begin position="206"/>
        <end position="228"/>
    </location>
</feature>
<keyword evidence="9" id="KW-0812">Transmembrane</keyword>
<feature type="transmembrane region" description="Helical" evidence="9">
    <location>
        <begin position="77"/>
        <end position="95"/>
    </location>
</feature>
<dbReference type="InterPro" id="IPR011712">
    <property type="entry name" value="Sig_transdc_His_kin_sub3_dim/P"/>
</dbReference>
<evidence type="ECO:0000256" key="1">
    <source>
        <dbReference type="ARBA" id="ARBA00000085"/>
    </source>
</evidence>
<evidence type="ECO:0000256" key="8">
    <source>
        <dbReference type="ARBA" id="ARBA00023012"/>
    </source>
</evidence>
<dbReference type="Gene3D" id="1.20.5.1930">
    <property type="match status" value="1"/>
</dbReference>
<keyword evidence="7" id="KW-0067">ATP-binding</keyword>
<dbReference type="RefSeq" id="WP_206824442.1">
    <property type="nucleotide sequence ID" value="NZ_JAEMWU010000002.1"/>
</dbReference>
<evidence type="ECO:0000256" key="4">
    <source>
        <dbReference type="ARBA" id="ARBA00022679"/>
    </source>
</evidence>
<comment type="catalytic activity">
    <reaction evidence="1">
        <text>ATP + protein L-histidine = ADP + protein N-phospho-L-histidine.</text>
        <dbReference type="EC" id="2.7.13.3"/>
    </reaction>
</comment>
<keyword evidence="6" id="KW-0418">Kinase</keyword>
<dbReference type="InterPro" id="IPR050482">
    <property type="entry name" value="Sensor_HK_TwoCompSys"/>
</dbReference>
<feature type="transmembrane region" description="Helical" evidence="9">
    <location>
        <begin position="142"/>
        <end position="164"/>
    </location>
</feature>
<dbReference type="Gene3D" id="3.30.565.10">
    <property type="entry name" value="Histidine kinase-like ATPase, C-terminal domain"/>
    <property type="match status" value="1"/>
</dbReference>
<reference evidence="11" key="1">
    <citation type="submission" date="2020-12" db="EMBL/GenBank/DDBJ databases">
        <title>PHA producing bacteria isolated from mangrove.</title>
        <authorList>
            <person name="Zheng W."/>
            <person name="Yu S."/>
            <person name="Huang Y."/>
        </authorList>
    </citation>
    <scope>NUCLEOTIDE SEQUENCE</scope>
    <source>
        <strain evidence="11">GN8-5</strain>
    </source>
</reference>
<keyword evidence="4" id="KW-0808">Transferase</keyword>
<evidence type="ECO:0000256" key="3">
    <source>
        <dbReference type="ARBA" id="ARBA00022553"/>
    </source>
</evidence>
<dbReference type="InterPro" id="IPR036890">
    <property type="entry name" value="HATPase_C_sf"/>
</dbReference>
<accession>A0A939DX04</accession>
<dbReference type="PANTHER" id="PTHR24421:SF10">
    <property type="entry name" value="NITRATE_NITRITE SENSOR PROTEIN NARQ"/>
    <property type="match status" value="1"/>
</dbReference>
<feature type="domain" description="Histidine kinase/HSP90-like ATPase" evidence="10">
    <location>
        <begin position="497"/>
        <end position="586"/>
    </location>
</feature>
<evidence type="ECO:0000256" key="5">
    <source>
        <dbReference type="ARBA" id="ARBA00022741"/>
    </source>
</evidence>
<dbReference type="CDD" id="cd16917">
    <property type="entry name" value="HATPase_UhpB-NarQ-NarX-like"/>
    <property type="match status" value="1"/>
</dbReference>
<dbReference type="EC" id="2.7.13.3" evidence="2"/>
<dbReference type="GO" id="GO:0005524">
    <property type="term" value="F:ATP binding"/>
    <property type="evidence" value="ECO:0007669"/>
    <property type="project" value="UniProtKB-KW"/>
</dbReference>
<keyword evidence="9" id="KW-1133">Transmembrane helix</keyword>
<keyword evidence="3" id="KW-0597">Phosphoprotein</keyword>
<evidence type="ECO:0000256" key="9">
    <source>
        <dbReference type="SAM" id="Phobius"/>
    </source>
</evidence>
<evidence type="ECO:0000256" key="2">
    <source>
        <dbReference type="ARBA" id="ARBA00012438"/>
    </source>
</evidence>
<evidence type="ECO:0000313" key="12">
    <source>
        <dbReference type="Proteomes" id="UP000664385"/>
    </source>
</evidence>
<dbReference type="AlphaFoldDB" id="A0A939DX04"/>
<dbReference type="InterPro" id="IPR003594">
    <property type="entry name" value="HATPase_dom"/>
</dbReference>
<dbReference type="SMART" id="SM00387">
    <property type="entry name" value="HATPase_c"/>
    <property type="match status" value="1"/>
</dbReference>
<feature type="transmembrane region" description="Helical" evidence="9">
    <location>
        <begin position="23"/>
        <end position="43"/>
    </location>
</feature>
<keyword evidence="8" id="KW-0902">Two-component regulatory system</keyword>
<dbReference type="GO" id="GO:0000155">
    <property type="term" value="F:phosphorelay sensor kinase activity"/>
    <property type="evidence" value="ECO:0007669"/>
    <property type="project" value="InterPro"/>
</dbReference>
<keyword evidence="5" id="KW-0547">Nucleotide-binding</keyword>
<name>A0A939DX04_9MICO</name>
<dbReference type="Pfam" id="PF07730">
    <property type="entry name" value="HisKA_3"/>
    <property type="match status" value="1"/>
</dbReference>
<sequence>MHRRGGTTPQYGSSPLRRSLNRALLAVFWGALLTIGMLVVAIAPNGDSVYGLLLFPVAVLLHVAVGLLAWSARPTSLMGPLILCAAAAMTLSGLVNAQNTTLAALGALCATMPLATLIHLLLSFPTGRLRAWPERATVASGYLISTVLQLPAALAAYPAVFGLAPSPAFVTATGQVQAIAGVMTFTATAVLLVLRIVRATAAERRVLAPLYAFGFVALITLLTASQVLPALAGWTPEQTGSLQITVLTLVPIAVVIAALRGGVARATRVEEAGVLLAHLTAERTSISAVLGGVLGDPSLDVWFWDADAERYLDADGRAVGTEHVDPRRALEPIALDGRRIGALVYDRALIAEPESVQSVGRAIAIALDRDRLIALLRASRADLQRSRERLVDVADTERRRIAQDLHDGLQVELVLLGLQAQELAQAAGAGTVAAEHAVALRRGIDGSAAGLRQIVQDVMPAALMQRGLAEAVEDLADRMPVPVELRMTLGDRRPRPATESTVYFVIAEALANVVKHSGATAVDVTVVRDGDRLRIEIRDDGCGGAVAGAGAGLTGMRERVDVLGGMLRVDSPRGGGTLVRVEVDDE</sequence>
<dbReference type="Proteomes" id="UP000664385">
    <property type="component" value="Unassembled WGS sequence"/>
</dbReference>
<dbReference type="PANTHER" id="PTHR24421">
    <property type="entry name" value="NITRATE/NITRITE SENSOR PROTEIN NARX-RELATED"/>
    <property type="match status" value="1"/>
</dbReference>
<comment type="caution">
    <text evidence="11">The sequence shown here is derived from an EMBL/GenBank/DDBJ whole genome shotgun (WGS) entry which is preliminary data.</text>
</comment>
<dbReference type="GO" id="GO:0046983">
    <property type="term" value="F:protein dimerization activity"/>
    <property type="evidence" value="ECO:0007669"/>
    <property type="project" value="InterPro"/>
</dbReference>
<dbReference type="GO" id="GO:0016020">
    <property type="term" value="C:membrane"/>
    <property type="evidence" value="ECO:0007669"/>
    <property type="project" value="InterPro"/>
</dbReference>
<evidence type="ECO:0000256" key="6">
    <source>
        <dbReference type="ARBA" id="ARBA00022777"/>
    </source>
</evidence>
<feature type="transmembrane region" description="Helical" evidence="9">
    <location>
        <begin position="49"/>
        <end position="70"/>
    </location>
</feature>
<feature type="transmembrane region" description="Helical" evidence="9">
    <location>
        <begin position="240"/>
        <end position="259"/>
    </location>
</feature>
<dbReference type="EMBL" id="JAEMWU010000002">
    <property type="protein sequence ID" value="MBN8206579.1"/>
    <property type="molecule type" value="Genomic_DNA"/>
</dbReference>
<protein>
    <recommendedName>
        <fullName evidence="2">histidine kinase</fullName>
        <ecNumber evidence="2">2.7.13.3</ecNumber>
    </recommendedName>
</protein>
<evidence type="ECO:0000256" key="7">
    <source>
        <dbReference type="ARBA" id="ARBA00022840"/>
    </source>
</evidence>
<organism evidence="11 12">
    <name type="scientific">Microbacterium esteraromaticum</name>
    <dbReference type="NCBI Taxonomy" id="57043"/>
    <lineage>
        <taxon>Bacteria</taxon>
        <taxon>Bacillati</taxon>
        <taxon>Actinomycetota</taxon>
        <taxon>Actinomycetes</taxon>
        <taxon>Micrococcales</taxon>
        <taxon>Microbacteriaceae</taxon>
        <taxon>Microbacterium</taxon>
    </lineage>
</organism>
<evidence type="ECO:0000313" key="11">
    <source>
        <dbReference type="EMBL" id="MBN8206579.1"/>
    </source>
</evidence>